<evidence type="ECO:0000256" key="1">
    <source>
        <dbReference type="SAM" id="MobiDB-lite"/>
    </source>
</evidence>
<dbReference type="AlphaFoldDB" id="G5ICE9"/>
<feature type="transmembrane region" description="Helical" evidence="2">
    <location>
        <begin position="43"/>
        <end position="65"/>
    </location>
</feature>
<dbReference type="Proteomes" id="UP000005384">
    <property type="component" value="Unassembled WGS sequence"/>
</dbReference>
<evidence type="ECO:0000256" key="2">
    <source>
        <dbReference type="SAM" id="Phobius"/>
    </source>
</evidence>
<feature type="compositionally biased region" description="Basic and acidic residues" evidence="1">
    <location>
        <begin position="1"/>
        <end position="21"/>
    </location>
</feature>
<keyword evidence="2" id="KW-1133">Transmembrane helix</keyword>
<evidence type="ECO:0000313" key="4">
    <source>
        <dbReference type="Proteomes" id="UP000005384"/>
    </source>
</evidence>
<name>G5ICE9_9FIRM</name>
<sequence length="199" mass="22258">MAGGPKTERPMEDRAITEKTNMENSIPEKQVKGRRKKRQRWPFSNGAAAVILCLGVILLGCLAYLCLADPIQARIDILPDKNAMDGRLHVDSRPVEAGQYRVVLNQLPTIKSGSRECNIEFENPEGNQYNSRINLYLTSDGKRIGGTRRVDTGKYVETIKLNRTLEPGEHQALAKIELFIGTEPAGEMILEITLRVVEK</sequence>
<dbReference type="HOGENOM" id="CLU_094165_0_0_9"/>
<comment type="caution">
    <text evidence="3">The sequence shown here is derived from an EMBL/GenBank/DDBJ whole genome shotgun (WGS) entry which is preliminary data.</text>
</comment>
<accession>G5ICE9</accession>
<gene>
    <name evidence="3" type="ORF">HMPREF9473_01176</name>
</gene>
<dbReference type="EMBL" id="ADLN01000011">
    <property type="protein sequence ID" value="EHI60799.1"/>
    <property type="molecule type" value="Genomic_DNA"/>
</dbReference>
<protein>
    <submittedName>
        <fullName evidence="3">Uncharacterized protein</fullName>
    </submittedName>
</protein>
<proteinExistence type="predicted"/>
<evidence type="ECO:0000313" key="3">
    <source>
        <dbReference type="EMBL" id="EHI60799.1"/>
    </source>
</evidence>
<dbReference type="PATRIC" id="fig|742737.3.peg.1180"/>
<keyword evidence="4" id="KW-1185">Reference proteome</keyword>
<keyword evidence="2" id="KW-0812">Transmembrane</keyword>
<reference evidence="3 4" key="1">
    <citation type="submission" date="2011-08" db="EMBL/GenBank/DDBJ databases">
        <title>The Genome Sequence of Clostridium hathewayi WAL-18680.</title>
        <authorList>
            <consortium name="The Broad Institute Genome Sequencing Platform"/>
            <person name="Earl A."/>
            <person name="Ward D."/>
            <person name="Feldgarden M."/>
            <person name="Gevers D."/>
            <person name="Finegold S.M."/>
            <person name="Summanen P.H."/>
            <person name="Molitoris D.R."/>
            <person name="Song M."/>
            <person name="Daigneault M."/>
            <person name="Allen-Vercoe E."/>
            <person name="Young S.K."/>
            <person name="Zeng Q."/>
            <person name="Gargeya S."/>
            <person name="Fitzgerald M."/>
            <person name="Haas B."/>
            <person name="Abouelleil A."/>
            <person name="Alvarado L."/>
            <person name="Arachchi H.M."/>
            <person name="Berlin A."/>
            <person name="Brown A."/>
            <person name="Chapman S.B."/>
            <person name="Chen Z."/>
            <person name="Dunbar C."/>
            <person name="Freedman E."/>
            <person name="Gearin G."/>
            <person name="Gellesch M."/>
            <person name="Goldberg J."/>
            <person name="Griggs A."/>
            <person name="Gujja S."/>
            <person name="Heiman D."/>
            <person name="Howarth C."/>
            <person name="Larson L."/>
            <person name="Lui A."/>
            <person name="MacDonald P.J.P."/>
            <person name="Montmayeur A."/>
            <person name="Murphy C."/>
            <person name="Neiman D."/>
            <person name="Pearson M."/>
            <person name="Priest M."/>
            <person name="Roberts A."/>
            <person name="Saif S."/>
            <person name="Shea T."/>
            <person name="Shenoy N."/>
            <person name="Sisk P."/>
            <person name="Stolte C."/>
            <person name="Sykes S."/>
            <person name="Wortman J."/>
            <person name="Nusbaum C."/>
            <person name="Birren B."/>
        </authorList>
    </citation>
    <scope>NUCLEOTIDE SEQUENCE [LARGE SCALE GENOMIC DNA]</scope>
    <source>
        <strain evidence="3 4">WAL-18680</strain>
    </source>
</reference>
<organism evidence="3 4">
    <name type="scientific">Hungatella hathewayi WAL-18680</name>
    <dbReference type="NCBI Taxonomy" id="742737"/>
    <lineage>
        <taxon>Bacteria</taxon>
        <taxon>Bacillati</taxon>
        <taxon>Bacillota</taxon>
        <taxon>Clostridia</taxon>
        <taxon>Lachnospirales</taxon>
        <taxon>Lachnospiraceae</taxon>
        <taxon>Hungatella</taxon>
    </lineage>
</organism>
<feature type="region of interest" description="Disordered" evidence="1">
    <location>
        <begin position="1"/>
        <end position="38"/>
    </location>
</feature>
<keyword evidence="2" id="KW-0472">Membrane</keyword>